<comment type="caution">
    <text evidence="1">The sequence shown here is derived from an EMBL/GenBank/DDBJ whole genome shotgun (WGS) entry which is preliminary data.</text>
</comment>
<evidence type="ECO:0000313" key="2">
    <source>
        <dbReference type="Proteomes" id="UP001139522"/>
    </source>
</evidence>
<reference evidence="1" key="1">
    <citation type="submission" date="2023-01" db="EMBL/GenBank/DDBJ databases">
        <title>Psychroserpens sp. MSW6 and Marinomonas sp. RSW2, isolated from seawater.</title>
        <authorList>
            <person name="Kristyanto S."/>
            <person name="Jung J."/>
            <person name="Kim J.M."/>
            <person name="Jeon C.O."/>
        </authorList>
    </citation>
    <scope>NUCLEOTIDE SEQUENCE</scope>
    <source>
        <strain evidence="1">RSW2</strain>
    </source>
</reference>
<keyword evidence="2" id="KW-1185">Reference proteome</keyword>
<proteinExistence type="predicted"/>
<dbReference type="Pfam" id="PF22098">
    <property type="entry name" value="DUF6942"/>
    <property type="match status" value="1"/>
</dbReference>
<dbReference type="Proteomes" id="UP001139522">
    <property type="component" value="Unassembled WGS sequence"/>
</dbReference>
<dbReference type="InterPro" id="IPR054222">
    <property type="entry name" value="DUF6942"/>
</dbReference>
<evidence type="ECO:0008006" key="3">
    <source>
        <dbReference type="Google" id="ProtNLM"/>
    </source>
</evidence>
<organism evidence="1 2">
    <name type="scientific">Marinomonas maritima</name>
    <dbReference type="NCBI Taxonomy" id="2940935"/>
    <lineage>
        <taxon>Bacteria</taxon>
        <taxon>Pseudomonadati</taxon>
        <taxon>Pseudomonadota</taxon>
        <taxon>Gammaproteobacteria</taxon>
        <taxon>Oceanospirillales</taxon>
        <taxon>Oceanospirillaceae</taxon>
        <taxon>Marinomonas</taxon>
    </lineage>
</organism>
<gene>
    <name evidence="1" type="ORF">M3I01_010045</name>
</gene>
<dbReference type="RefSeq" id="WP_275565059.1">
    <property type="nucleotide sequence ID" value="NZ_JAMZEG020000002.1"/>
</dbReference>
<dbReference type="EMBL" id="JAMZEG020000002">
    <property type="protein sequence ID" value="MDE8603249.1"/>
    <property type="molecule type" value="Genomic_DNA"/>
</dbReference>
<evidence type="ECO:0000313" key="1">
    <source>
        <dbReference type="EMBL" id="MDE8603249.1"/>
    </source>
</evidence>
<protein>
    <recommendedName>
        <fullName evidence="3">Uracil DNA glycosylase superfamily protein</fullName>
    </recommendedName>
</protein>
<accession>A0ABT5WEL3</accession>
<sequence>MNDLWLGASACDAQYVFLLPNKPILPDDVDHFFLAKPDSAVLIELNGNRWRKILTIIAKLIVQNYPAWRECRDVNVFNQVGIAFSIDQLNDYKGVLFVVGNTFRDQLPVSKSAQEVGVKHLAYVSYPYIWCPYLDYRQFPNILIETLREYILEKKCLTL</sequence>
<name>A0ABT5WEL3_9GAMM</name>